<dbReference type="Pfam" id="PF00266">
    <property type="entry name" value="Aminotran_5"/>
    <property type="match status" value="1"/>
</dbReference>
<dbReference type="Gene3D" id="3.40.640.10">
    <property type="entry name" value="Type I PLP-dependent aspartate aminotransferase-like (Major domain)"/>
    <property type="match status" value="1"/>
</dbReference>
<evidence type="ECO:0000256" key="8">
    <source>
        <dbReference type="ARBA" id="ARBA00023014"/>
    </source>
</evidence>
<evidence type="ECO:0000256" key="2">
    <source>
        <dbReference type="ARBA" id="ARBA00006490"/>
    </source>
</evidence>
<evidence type="ECO:0000256" key="9">
    <source>
        <dbReference type="ARBA" id="ARBA00050776"/>
    </source>
</evidence>
<evidence type="ECO:0000256" key="3">
    <source>
        <dbReference type="ARBA" id="ARBA00012239"/>
    </source>
</evidence>
<dbReference type="GO" id="GO:0051536">
    <property type="term" value="F:iron-sulfur cluster binding"/>
    <property type="evidence" value="ECO:0007669"/>
    <property type="project" value="UniProtKB-KW"/>
</dbReference>
<dbReference type="Gene3D" id="1.10.260.50">
    <property type="match status" value="1"/>
</dbReference>
<sequence>MSADPVYLDHNATTPVAREVAEAVWPHLTGEFGNPSSASVQGRRARAAVDHAREQVAALVGAEPDEIVFTSGGTEANNIAIRGAARHLATRVAVTSCVEHPATAAPLAHLRDHHGWQVRELPVDDECRVVLDEMPSAAVGLGTLILAHNETGALQPVPDFAERVHRLGGLVHADAAQAVGKIPVDVDDLRVDLLSIAGHKLYGPKGVGALYVRRGTRVAPVVLGAGQEGGLRPGTENVALIVGLGVAAELAAKVLATEVKRQSALREALWGKLARTVPGLVRVSPAQGCLPNTLMVAAPACIGAEILEAVPEIAASTGSACHAGVHFPNAALLAMGLDADTALGALRLSLGRSTTTEDVEAAATALARVLGG</sequence>
<dbReference type="EMBL" id="CP062789">
    <property type="protein sequence ID" value="QOK24288.1"/>
    <property type="molecule type" value="Genomic_DNA"/>
</dbReference>
<dbReference type="SUPFAM" id="SSF53383">
    <property type="entry name" value="PLP-dependent transferases"/>
    <property type="match status" value="1"/>
</dbReference>
<evidence type="ECO:0000259" key="11">
    <source>
        <dbReference type="Pfam" id="PF00266"/>
    </source>
</evidence>
<dbReference type="InterPro" id="IPR020578">
    <property type="entry name" value="Aminotrans_V_PyrdxlP_BS"/>
</dbReference>
<evidence type="ECO:0000256" key="7">
    <source>
        <dbReference type="ARBA" id="ARBA00023004"/>
    </source>
</evidence>
<dbReference type="GO" id="GO:0031071">
    <property type="term" value="F:cysteine desulfurase activity"/>
    <property type="evidence" value="ECO:0007669"/>
    <property type="project" value="UniProtKB-EC"/>
</dbReference>
<organism evidence="12 13">
    <name type="scientific">Janibacter indicus</name>
    <dbReference type="NCBI Taxonomy" id="857417"/>
    <lineage>
        <taxon>Bacteria</taxon>
        <taxon>Bacillati</taxon>
        <taxon>Actinomycetota</taxon>
        <taxon>Actinomycetes</taxon>
        <taxon>Micrococcales</taxon>
        <taxon>Intrasporangiaceae</taxon>
        <taxon>Janibacter</taxon>
    </lineage>
</organism>
<dbReference type="InterPro" id="IPR016454">
    <property type="entry name" value="Cysteine_dSase"/>
</dbReference>
<dbReference type="Proteomes" id="UP000593998">
    <property type="component" value="Chromosome"/>
</dbReference>
<dbReference type="InterPro" id="IPR015421">
    <property type="entry name" value="PyrdxlP-dep_Trfase_major"/>
</dbReference>
<dbReference type="InterPro" id="IPR000192">
    <property type="entry name" value="Aminotrans_V_dom"/>
</dbReference>
<dbReference type="PROSITE" id="PS00595">
    <property type="entry name" value="AA_TRANSFER_CLASS_5"/>
    <property type="match status" value="1"/>
</dbReference>
<proteinExistence type="inferred from homology"/>
<evidence type="ECO:0000256" key="4">
    <source>
        <dbReference type="ARBA" id="ARBA00022679"/>
    </source>
</evidence>
<evidence type="ECO:0000313" key="12">
    <source>
        <dbReference type="EMBL" id="QOK24288.1"/>
    </source>
</evidence>
<dbReference type="EC" id="2.8.1.7" evidence="3"/>
<dbReference type="PANTHER" id="PTHR11601:SF34">
    <property type="entry name" value="CYSTEINE DESULFURASE"/>
    <property type="match status" value="1"/>
</dbReference>
<keyword evidence="8" id="KW-0411">Iron-sulfur</keyword>
<reference evidence="12 13" key="1">
    <citation type="submission" date="2020-10" db="EMBL/GenBank/DDBJ databases">
        <title>Janibacter indicus TT2 genome sequence.</title>
        <authorList>
            <person name="Lee K."/>
            <person name="Ganzorig M."/>
        </authorList>
    </citation>
    <scope>NUCLEOTIDE SEQUENCE [LARGE SCALE GENOMIC DNA]</scope>
    <source>
        <strain evidence="12 13">TT2</strain>
    </source>
</reference>
<dbReference type="Gene3D" id="3.90.1150.10">
    <property type="entry name" value="Aspartate Aminotransferase, domain 1"/>
    <property type="match status" value="1"/>
</dbReference>
<name>A0A7L9J407_9MICO</name>
<protein>
    <recommendedName>
        <fullName evidence="3">cysteine desulfurase</fullName>
        <ecNumber evidence="3">2.8.1.7</ecNumber>
    </recommendedName>
</protein>
<evidence type="ECO:0000313" key="13">
    <source>
        <dbReference type="Proteomes" id="UP000593998"/>
    </source>
</evidence>
<evidence type="ECO:0000256" key="10">
    <source>
        <dbReference type="RuleBase" id="RU004504"/>
    </source>
</evidence>
<accession>A0A7L9J407</accession>
<dbReference type="InterPro" id="IPR015424">
    <property type="entry name" value="PyrdxlP-dep_Trfase"/>
</dbReference>
<keyword evidence="4" id="KW-0808">Transferase</keyword>
<keyword evidence="6" id="KW-0663">Pyridoxal phosphate</keyword>
<comment type="cofactor">
    <cofactor evidence="1 10">
        <name>pyridoxal 5'-phosphate</name>
        <dbReference type="ChEBI" id="CHEBI:597326"/>
    </cofactor>
</comment>
<dbReference type="PANTHER" id="PTHR11601">
    <property type="entry name" value="CYSTEINE DESULFURYLASE FAMILY MEMBER"/>
    <property type="match status" value="1"/>
</dbReference>
<keyword evidence="5" id="KW-0479">Metal-binding</keyword>
<feature type="domain" description="Aminotransferase class V" evidence="11">
    <location>
        <begin position="6"/>
        <end position="361"/>
    </location>
</feature>
<comment type="catalytic activity">
    <reaction evidence="9">
        <text>(sulfur carrier)-H + L-cysteine = (sulfur carrier)-SH + L-alanine</text>
        <dbReference type="Rhea" id="RHEA:43892"/>
        <dbReference type="Rhea" id="RHEA-COMP:14737"/>
        <dbReference type="Rhea" id="RHEA-COMP:14739"/>
        <dbReference type="ChEBI" id="CHEBI:29917"/>
        <dbReference type="ChEBI" id="CHEBI:35235"/>
        <dbReference type="ChEBI" id="CHEBI:57972"/>
        <dbReference type="ChEBI" id="CHEBI:64428"/>
        <dbReference type="EC" id="2.8.1.7"/>
    </reaction>
</comment>
<gene>
    <name evidence="12" type="ORF">IGS73_08130</name>
</gene>
<dbReference type="InterPro" id="IPR015422">
    <property type="entry name" value="PyrdxlP-dep_Trfase_small"/>
</dbReference>
<dbReference type="RefSeq" id="WP_192912093.1">
    <property type="nucleotide sequence ID" value="NZ_CP062789.1"/>
</dbReference>
<keyword evidence="7" id="KW-0408">Iron</keyword>
<comment type="similarity">
    <text evidence="2">Belongs to the class-V pyridoxal-phosphate-dependent aminotransferase family. NifS/IscS subfamily.</text>
</comment>
<evidence type="ECO:0000256" key="5">
    <source>
        <dbReference type="ARBA" id="ARBA00022723"/>
    </source>
</evidence>
<evidence type="ECO:0000256" key="1">
    <source>
        <dbReference type="ARBA" id="ARBA00001933"/>
    </source>
</evidence>
<evidence type="ECO:0000256" key="6">
    <source>
        <dbReference type="ARBA" id="ARBA00022898"/>
    </source>
</evidence>
<dbReference type="PIRSF" id="PIRSF005572">
    <property type="entry name" value="NifS"/>
    <property type="match status" value="1"/>
</dbReference>
<dbReference type="GO" id="GO:0046872">
    <property type="term" value="F:metal ion binding"/>
    <property type="evidence" value="ECO:0007669"/>
    <property type="project" value="UniProtKB-KW"/>
</dbReference>
<dbReference type="AlphaFoldDB" id="A0A7L9J407"/>